<dbReference type="InterPro" id="IPR027275">
    <property type="entry name" value="PRC-brl_dom"/>
</dbReference>
<dbReference type="GO" id="GO:0019684">
    <property type="term" value="P:photosynthesis, light reaction"/>
    <property type="evidence" value="ECO:0007669"/>
    <property type="project" value="InterPro"/>
</dbReference>
<reference evidence="3 4" key="1">
    <citation type="journal article" date="2021" name="Int. J. Syst. Evol. Microbiol.">
        <title>Classification of three corynebacterial strains isolated from a small paddock in North Rhine-Westphalia: proposal of &lt;i&gt;Corynebacterium kalinowskii&lt;/i&gt; sp. nov., &lt;i&gt;Corynebacterium comes&lt;/i&gt; sp. nov. and &lt;i&gt;Corynebacterium occultum&lt;/i&gt; sp. nov.</title>
        <authorList>
            <person name="Schaffert L."/>
            <person name="Ruwe M."/>
            <person name="Milse J."/>
            <person name="Hanuschka K."/>
            <person name="Ortseifen V."/>
            <person name="Droste J."/>
            <person name="Brandt D."/>
            <person name="Schl L."/>
            <person name="Kutter Y."/>
            <person name="Vinke S."/>
            <person name="Vieh P."/>
            <person name="Jacob L."/>
            <person name="L N.C."/>
            <person name="Schulte-Berndt E."/>
            <person name="Hain C."/>
            <person name="Linder M."/>
            <person name="Schmidt P."/>
            <person name="Wollenschl L."/>
            <person name="Luttermann T."/>
            <person name="Thieme E."/>
            <person name="Hassa J."/>
            <person name="Haak M."/>
            <person name="Wittchen M."/>
            <person name="Mentz A."/>
            <person name="Persicke M."/>
            <person name="Busche T."/>
            <person name="R C."/>
        </authorList>
    </citation>
    <scope>NUCLEOTIDE SEQUENCE [LARGE SCALE GENOMIC DNA]</scope>
    <source>
        <strain evidence="3 4">2019</strain>
    </source>
</reference>
<dbReference type="KEGG" id="ccoe:CETAM_11925"/>
<dbReference type="InterPro" id="IPR014747">
    <property type="entry name" value="Bac_photo_RC_H_C"/>
</dbReference>
<proteinExistence type="predicted"/>
<dbReference type="Pfam" id="PF05239">
    <property type="entry name" value="PRC"/>
    <property type="match status" value="1"/>
</dbReference>
<evidence type="ECO:0000313" key="3">
    <source>
        <dbReference type="EMBL" id="QGU05617.1"/>
    </source>
</evidence>
<feature type="compositionally biased region" description="Basic and acidic residues" evidence="1">
    <location>
        <begin position="174"/>
        <end position="209"/>
    </location>
</feature>
<feature type="region of interest" description="Disordered" evidence="1">
    <location>
        <begin position="114"/>
        <end position="237"/>
    </location>
</feature>
<dbReference type="Gene3D" id="3.90.50.10">
    <property type="entry name" value="Photosynthetic Reaction Center, subunit H, domain 2"/>
    <property type="match status" value="1"/>
</dbReference>
<accession>A0A6B8W0T4</accession>
<protein>
    <submittedName>
        <fullName evidence="3">PRC-barrel domain protein</fullName>
    </submittedName>
</protein>
<dbReference type="EMBL" id="CP046453">
    <property type="protein sequence ID" value="QGU05617.1"/>
    <property type="molecule type" value="Genomic_DNA"/>
</dbReference>
<organism evidence="3 4">
    <name type="scientific">Corynebacterium comes</name>
    <dbReference type="NCBI Taxonomy" id="2675218"/>
    <lineage>
        <taxon>Bacteria</taxon>
        <taxon>Bacillati</taxon>
        <taxon>Actinomycetota</taxon>
        <taxon>Actinomycetes</taxon>
        <taxon>Mycobacteriales</taxon>
        <taxon>Corynebacteriaceae</taxon>
        <taxon>Corynebacterium</taxon>
    </lineage>
</organism>
<evidence type="ECO:0000259" key="2">
    <source>
        <dbReference type="Pfam" id="PF05239"/>
    </source>
</evidence>
<feature type="domain" description="PRC-barrel" evidence="2">
    <location>
        <begin position="1"/>
        <end position="62"/>
    </location>
</feature>
<dbReference type="RefSeq" id="WP_156229042.1">
    <property type="nucleotide sequence ID" value="NZ_CP046453.1"/>
</dbReference>
<dbReference type="Proteomes" id="UP000425178">
    <property type="component" value="Chromosome"/>
</dbReference>
<feature type="compositionally biased region" description="Basic and acidic residues" evidence="1">
    <location>
        <begin position="118"/>
        <end position="166"/>
    </location>
</feature>
<dbReference type="InterPro" id="IPR011033">
    <property type="entry name" value="PRC_barrel-like_sf"/>
</dbReference>
<name>A0A6B8W0T4_9CORY</name>
<sequence>MTRHSIHDLTNATAYDRNGDKLGSVKEVYINDTTGQPDFAEVGHGLFGLQSSIVPLRGHTLEGGDLKLAFTKDLIKDAPSIKHDEHLSEEDHATIYRHFGLEKTVDVHTYGQEGADLSGDRFDRDPLRGDAPRLDDVPHSGVGADRERAVSDHELGLDQTPEDRAMRGTSAHGMSDEPREYNRDIRDTDPRQEVRDPDRLAADEFRDQRANPGPQGPVDADGRPLAEGDENYPRSNF</sequence>
<dbReference type="SUPFAM" id="SSF50346">
    <property type="entry name" value="PRC-barrel domain"/>
    <property type="match status" value="1"/>
</dbReference>
<evidence type="ECO:0000256" key="1">
    <source>
        <dbReference type="SAM" id="MobiDB-lite"/>
    </source>
</evidence>
<dbReference type="AlphaFoldDB" id="A0A6B8W0T4"/>
<keyword evidence="4" id="KW-1185">Reference proteome</keyword>
<gene>
    <name evidence="3" type="ORF">CETAM_11925</name>
</gene>
<dbReference type="GO" id="GO:0030077">
    <property type="term" value="C:plasma membrane light-harvesting complex"/>
    <property type="evidence" value="ECO:0007669"/>
    <property type="project" value="InterPro"/>
</dbReference>
<evidence type="ECO:0000313" key="4">
    <source>
        <dbReference type="Proteomes" id="UP000425178"/>
    </source>
</evidence>